<proteinExistence type="predicted"/>
<accession>A0A7J5ZNW8</accession>
<protein>
    <submittedName>
        <fullName evidence="2">Uncharacterized protein</fullName>
    </submittedName>
</protein>
<dbReference type="EMBL" id="JAAGNN010000027">
    <property type="protein sequence ID" value="KAF4071297.1"/>
    <property type="molecule type" value="Genomic_DNA"/>
</dbReference>
<reference evidence="2 3" key="1">
    <citation type="submission" date="2020-02" db="EMBL/GenBank/DDBJ databases">
        <title>A chromosome-scale genome assembly of the black bullhead catfish (Ameiurus melas).</title>
        <authorList>
            <person name="Wen M."/>
            <person name="Zham M."/>
            <person name="Cabau C."/>
            <person name="Klopp C."/>
            <person name="Donnadieu C."/>
            <person name="Roques C."/>
            <person name="Bouchez O."/>
            <person name="Lampietro C."/>
            <person name="Jouanno E."/>
            <person name="Herpin A."/>
            <person name="Louis A."/>
            <person name="Berthelot C."/>
            <person name="Parey E."/>
            <person name="Roest-Crollius H."/>
            <person name="Braasch I."/>
            <person name="Postlethwait J."/>
            <person name="Robinson-Rechavi M."/>
            <person name="Echchiki A."/>
            <person name="Begum T."/>
            <person name="Montfort J."/>
            <person name="Schartl M."/>
            <person name="Bobe J."/>
            <person name="Guiguen Y."/>
        </authorList>
    </citation>
    <scope>NUCLEOTIDE SEQUENCE [LARGE SCALE GENOMIC DNA]</scope>
    <source>
        <strain evidence="2">M_S1</strain>
        <tissue evidence="2">Blood</tissue>
    </source>
</reference>
<keyword evidence="3" id="KW-1185">Reference proteome</keyword>
<dbReference type="Proteomes" id="UP000593565">
    <property type="component" value="Unassembled WGS sequence"/>
</dbReference>
<evidence type="ECO:0000256" key="1">
    <source>
        <dbReference type="SAM" id="MobiDB-lite"/>
    </source>
</evidence>
<feature type="region of interest" description="Disordered" evidence="1">
    <location>
        <begin position="1"/>
        <end position="24"/>
    </location>
</feature>
<evidence type="ECO:0000313" key="2">
    <source>
        <dbReference type="EMBL" id="KAF4071297.1"/>
    </source>
</evidence>
<gene>
    <name evidence="2" type="ORF">AMELA_G00271540</name>
</gene>
<feature type="region of interest" description="Disordered" evidence="1">
    <location>
        <begin position="55"/>
        <end position="101"/>
    </location>
</feature>
<sequence>MFRFQSFDNDCTLEEEEEEGLVDDEDEIDQFNDDTFGAGAIDDDWQEEHARLAELDEKDGLLGGGDASPVVPPPPESVPLPSSLPPPPTSALSPLGSEDKAGDDLAESLAYLILDSDPAIAEVGAAELNRSCLPSSAPPNQALPPGLSAASRSLLSYQQKQHLLHRGTVPLQQINSHSIWENNMGFGPVSVTHGLVTHMEESPLLSMMKELPNGFRQLAGRRGGICLKGSHPLGPPRL</sequence>
<organism evidence="2 3">
    <name type="scientific">Ameiurus melas</name>
    <name type="common">Black bullhead</name>
    <name type="synonym">Silurus melas</name>
    <dbReference type="NCBI Taxonomy" id="219545"/>
    <lineage>
        <taxon>Eukaryota</taxon>
        <taxon>Metazoa</taxon>
        <taxon>Chordata</taxon>
        <taxon>Craniata</taxon>
        <taxon>Vertebrata</taxon>
        <taxon>Euteleostomi</taxon>
        <taxon>Actinopterygii</taxon>
        <taxon>Neopterygii</taxon>
        <taxon>Teleostei</taxon>
        <taxon>Ostariophysi</taxon>
        <taxon>Siluriformes</taxon>
        <taxon>Ictaluridae</taxon>
        <taxon>Ameiurus</taxon>
    </lineage>
</organism>
<dbReference type="AlphaFoldDB" id="A0A7J5ZNW8"/>
<evidence type="ECO:0000313" key="3">
    <source>
        <dbReference type="Proteomes" id="UP000593565"/>
    </source>
</evidence>
<feature type="compositionally biased region" description="Acidic residues" evidence="1">
    <location>
        <begin position="11"/>
        <end position="24"/>
    </location>
</feature>
<name>A0A7J5ZNW8_AMEME</name>
<comment type="caution">
    <text evidence="2">The sequence shown here is derived from an EMBL/GenBank/DDBJ whole genome shotgun (WGS) entry which is preliminary data.</text>
</comment>
<feature type="compositionally biased region" description="Pro residues" evidence="1">
    <location>
        <begin position="70"/>
        <end position="89"/>
    </location>
</feature>